<feature type="compositionally biased region" description="Basic and acidic residues" evidence="1">
    <location>
        <begin position="592"/>
        <end position="609"/>
    </location>
</feature>
<dbReference type="VEuPathDB" id="FungiDB:SeMB42_g05399"/>
<evidence type="ECO:0000313" key="3">
    <source>
        <dbReference type="Proteomes" id="UP000317494"/>
    </source>
</evidence>
<protein>
    <submittedName>
        <fullName evidence="2">Uncharacterized protein</fullName>
    </submittedName>
</protein>
<feature type="region of interest" description="Disordered" evidence="1">
    <location>
        <begin position="1"/>
        <end position="25"/>
    </location>
</feature>
<gene>
    <name evidence="2" type="ORF">SeMB42_g05399</name>
</gene>
<reference evidence="2 3" key="1">
    <citation type="journal article" date="2019" name="Sci. Rep.">
        <title>Comparative genomics of chytrid fungi reveal insights into the obligate biotrophic and pathogenic lifestyle of Synchytrium endobioticum.</title>
        <authorList>
            <person name="van de Vossenberg B.T.L.H."/>
            <person name="Warris S."/>
            <person name="Nguyen H.D.T."/>
            <person name="van Gent-Pelzer M.P.E."/>
            <person name="Joly D.L."/>
            <person name="van de Geest H.C."/>
            <person name="Bonants P.J.M."/>
            <person name="Smith D.S."/>
            <person name="Levesque C.A."/>
            <person name="van der Lee T.A.J."/>
        </authorList>
    </citation>
    <scope>NUCLEOTIDE SEQUENCE [LARGE SCALE GENOMIC DNA]</scope>
    <source>
        <strain evidence="2 3">MB42</strain>
    </source>
</reference>
<feature type="compositionally biased region" description="Basic and acidic residues" evidence="1">
    <location>
        <begin position="332"/>
        <end position="350"/>
    </location>
</feature>
<feature type="compositionally biased region" description="Polar residues" evidence="1">
    <location>
        <begin position="267"/>
        <end position="279"/>
    </location>
</feature>
<feature type="compositionally biased region" description="Basic and acidic residues" evidence="1">
    <location>
        <begin position="378"/>
        <end position="388"/>
    </location>
</feature>
<evidence type="ECO:0000256" key="1">
    <source>
        <dbReference type="SAM" id="MobiDB-lite"/>
    </source>
</evidence>
<keyword evidence="3" id="KW-1185">Reference proteome</keyword>
<sequence>MALRKNKNATEITERPASDSPDLTELDAHDADALDSLSYQVLLYGLCPQYASPAEWDDLTRNRGIPDIVWTDDELEAHLMQITNDTRFSFEEVAAHPRHFRHLLSSESLQRVQIAFVWNALRQVKKAESHLSRLDLLESILHHVRKGFMFGGSKLKLLHYEFARDIQTQIASEMGTKKPNDIGNEKYWQSVFESAAGPQSFAEKQYHDFLKRLQSEATAASGHKAKVKDFRDKYSLEKFLCSSVQVIAKITLPLMDPPPKGLVGLSTLNAKAGTPTNKPRGTPHVTYVEQNRQPTTPYFAGVDADDKNRQSHTPFSERRSRDTQQSLSTQHAPDDEGERQPHDPAKEHNRTAAIRSNSDNNDKQKRRLRKPSLTMSPNRDDVKMKSRDDDVEDVDIYDAGGDGRNSKDGQSTQGAQANHPTLGSSDRDYEDELEYLEQGCHRDSGTRMTQSVKMTRPLPASFDLGRDRERSPIRKDAVARTRKKKPSESEVAVPGRLIDGRSRTRPWTDDEVDALEDGLLRYKTAWKEIAILHGPPDHGGTGRLHSRMMGKAHKNIQMMLKDKARTERGRRERFGLPLGGFAFASLPSGPRSSERAGHGSGAADRHDASNDAGSARTSSKVVGRRKRTRQTSTATDDDPERFDDEALAFAENHGGRQTHAPQPACGESEDEPDLYD</sequence>
<dbReference type="Proteomes" id="UP000317494">
    <property type="component" value="Unassembled WGS sequence"/>
</dbReference>
<name>A0A507CRP9_9FUNG</name>
<accession>A0A507CRP9</accession>
<evidence type="ECO:0000313" key="2">
    <source>
        <dbReference type="EMBL" id="TPX41819.1"/>
    </source>
</evidence>
<dbReference type="EMBL" id="QEAN01000255">
    <property type="protein sequence ID" value="TPX41819.1"/>
    <property type="molecule type" value="Genomic_DNA"/>
</dbReference>
<feature type="compositionally biased region" description="Basic and acidic residues" evidence="1">
    <location>
        <begin position="304"/>
        <end position="322"/>
    </location>
</feature>
<feature type="region of interest" description="Disordered" evidence="1">
    <location>
        <begin position="579"/>
        <end position="676"/>
    </location>
</feature>
<proteinExistence type="predicted"/>
<feature type="compositionally biased region" description="Acidic residues" evidence="1">
    <location>
        <begin position="667"/>
        <end position="676"/>
    </location>
</feature>
<organism evidence="2 3">
    <name type="scientific">Synchytrium endobioticum</name>
    <dbReference type="NCBI Taxonomy" id="286115"/>
    <lineage>
        <taxon>Eukaryota</taxon>
        <taxon>Fungi</taxon>
        <taxon>Fungi incertae sedis</taxon>
        <taxon>Chytridiomycota</taxon>
        <taxon>Chytridiomycota incertae sedis</taxon>
        <taxon>Chytridiomycetes</taxon>
        <taxon>Synchytriales</taxon>
        <taxon>Synchytriaceae</taxon>
        <taxon>Synchytrium</taxon>
    </lineage>
</organism>
<feature type="region of interest" description="Disordered" evidence="1">
    <location>
        <begin position="267"/>
        <end position="426"/>
    </location>
</feature>
<comment type="caution">
    <text evidence="2">The sequence shown here is derived from an EMBL/GenBank/DDBJ whole genome shotgun (WGS) entry which is preliminary data.</text>
</comment>
<dbReference type="AlphaFoldDB" id="A0A507CRP9"/>
<feature type="compositionally biased region" description="Polar residues" evidence="1">
    <location>
        <begin position="611"/>
        <end position="620"/>
    </location>
</feature>
<feature type="compositionally biased region" description="Polar residues" evidence="1">
    <location>
        <begin position="408"/>
        <end position="424"/>
    </location>
</feature>
<feature type="compositionally biased region" description="Acidic residues" evidence="1">
    <location>
        <begin position="635"/>
        <end position="646"/>
    </location>
</feature>